<evidence type="ECO:0000313" key="3">
    <source>
        <dbReference type="Proteomes" id="UP000595254"/>
    </source>
</evidence>
<dbReference type="GO" id="GO:0043822">
    <property type="term" value="F:ribonuclease M5 activity"/>
    <property type="evidence" value="ECO:0007669"/>
    <property type="project" value="TreeGrafter"/>
</dbReference>
<accession>A0A974NK44</accession>
<name>A0A974NK44_PERPY</name>
<dbReference type="CDD" id="cd01027">
    <property type="entry name" value="TOPRIM_RNase_M5_like"/>
    <property type="match status" value="1"/>
</dbReference>
<proteinExistence type="predicted"/>
<dbReference type="InterPro" id="IPR034141">
    <property type="entry name" value="TOPRIM_RNase_M5-like"/>
</dbReference>
<dbReference type="RefSeq" id="WP_040375886.1">
    <property type="nucleotide sequence ID" value="NZ_CP068053.1"/>
</dbReference>
<dbReference type="KEGG" id="ppsr:I6J18_16830"/>
<dbReference type="PROSITE" id="PS50880">
    <property type="entry name" value="TOPRIM"/>
    <property type="match status" value="1"/>
</dbReference>
<evidence type="ECO:0000313" key="2">
    <source>
        <dbReference type="EMBL" id="QQS99284.1"/>
    </source>
</evidence>
<feature type="domain" description="Toprim" evidence="1">
    <location>
        <begin position="7"/>
        <end position="95"/>
    </location>
</feature>
<dbReference type="PANTHER" id="PTHR39156">
    <property type="entry name" value="RIBONUCLEASE M5"/>
    <property type="match status" value="1"/>
</dbReference>
<gene>
    <name evidence="2" type="ORF">I6J18_16830</name>
</gene>
<dbReference type="EMBL" id="CP068053">
    <property type="protein sequence ID" value="QQS99284.1"/>
    <property type="molecule type" value="Genomic_DNA"/>
</dbReference>
<dbReference type="Gene3D" id="3.40.1360.10">
    <property type="match status" value="1"/>
</dbReference>
<dbReference type="GO" id="GO:0006364">
    <property type="term" value="P:rRNA processing"/>
    <property type="evidence" value="ECO:0007669"/>
    <property type="project" value="TreeGrafter"/>
</dbReference>
<keyword evidence="3" id="KW-1185">Reference proteome</keyword>
<dbReference type="PANTHER" id="PTHR39156:SF2">
    <property type="entry name" value="DNA PRIMASE (BACTERIAL TYPE) AND SMALL PRIMASE-LIKE PROTEINS"/>
    <property type="match status" value="1"/>
</dbReference>
<dbReference type="AlphaFoldDB" id="A0A974NK44"/>
<organism evidence="2 3">
    <name type="scientific">Peribacillus psychrosaccharolyticus</name>
    <name type="common">Bacillus psychrosaccharolyticus</name>
    <dbReference type="NCBI Taxonomy" id="1407"/>
    <lineage>
        <taxon>Bacteria</taxon>
        <taxon>Bacillati</taxon>
        <taxon>Bacillota</taxon>
        <taxon>Bacilli</taxon>
        <taxon>Bacillales</taxon>
        <taxon>Bacillaceae</taxon>
        <taxon>Peribacillus</taxon>
    </lineage>
</organism>
<dbReference type="SMART" id="SM00493">
    <property type="entry name" value="TOPRIM"/>
    <property type="match status" value="1"/>
</dbReference>
<sequence length="113" mass="12803">MENECSDKVLIVEGVTDKRKVTQILNEKLEIICTNGTISITRLDELVDELTDKDVYILVDADESGEKLRKKLLREMPNASHLYIDRVYRQVADAPLHHLADVLSAGKIEVKRG</sequence>
<reference evidence="2 3" key="1">
    <citation type="submission" date="2021-01" db="EMBL/GenBank/DDBJ databases">
        <title>FDA dAtabase for Regulatory Grade micrObial Sequences (FDA-ARGOS): Supporting development and validation of Infectious Disease Dx tests.</title>
        <authorList>
            <person name="Nelson B."/>
            <person name="Plummer A."/>
            <person name="Tallon L."/>
            <person name="Sadzewicz L."/>
            <person name="Zhao X."/>
            <person name="Boylan J."/>
            <person name="Ott S."/>
            <person name="Bowen H."/>
            <person name="Vavikolanu K."/>
            <person name="Mehta A."/>
            <person name="Aluvathingal J."/>
            <person name="Nadendla S."/>
            <person name="Myers T."/>
            <person name="Yan Y."/>
            <person name="Sichtig H."/>
        </authorList>
    </citation>
    <scope>NUCLEOTIDE SEQUENCE [LARGE SCALE GENOMIC DNA]</scope>
    <source>
        <strain evidence="2 3">FDAARGOS_1161</strain>
    </source>
</reference>
<protein>
    <submittedName>
        <fullName evidence="2">Toprim domain-containing protein</fullName>
    </submittedName>
</protein>
<dbReference type="InterPro" id="IPR006171">
    <property type="entry name" value="TOPRIM_dom"/>
</dbReference>
<evidence type="ECO:0000259" key="1">
    <source>
        <dbReference type="PROSITE" id="PS50880"/>
    </source>
</evidence>
<dbReference type="Pfam" id="PF01751">
    <property type="entry name" value="Toprim"/>
    <property type="match status" value="1"/>
</dbReference>
<dbReference type="SUPFAM" id="SSF110455">
    <property type="entry name" value="Toprim domain"/>
    <property type="match status" value="1"/>
</dbReference>
<dbReference type="Proteomes" id="UP000595254">
    <property type="component" value="Chromosome"/>
</dbReference>